<evidence type="ECO:0000313" key="3">
    <source>
        <dbReference type="Proteomes" id="UP001293254"/>
    </source>
</evidence>
<dbReference type="AlphaFoldDB" id="A0AAE1YJ98"/>
<feature type="compositionally biased region" description="Polar residues" evidence="1">
    <location>
        <begin position="732"/>
        <end position="754"/>
    </location>
</feature>
<dbReference type="Proteomes" id="UP001293254">
    <property type="component" value="Unassembled WGS sequence"/>
</dbReference>
<feature type="region of interest" description="Disordered" evidence="1">
    <location>
        <begin position="369"/>
        <end position="432"/>
    </location>
</feature>
<comment type="caution">
    <text evidence="2">The sequence shown here is derived from an EMBL/GenBank/DDBJ whole genome shotgun (WGS) entry which is preliminary data.</text>
</comment>
<sequence>MAGLGSMGSGAGGGNSSSSSSNLSALAPPFTVDRLNSQPNSNPLLHYPDPPYSVEPFSHAWQYARPSAPGPELVMDSTGITSVPLSDEYRFSASASISPTSTHWSALSPGARTPVSAFAYGGEVKPYYSSQYGPPLVGEDSLLVKDEGSHYNAVPVPTSGLSVTPQLDYTQSLFDLEYGHQWVDGLGFDDGKRAKRVELDGSFSSEMANVGGSYSYNNQLNQAGCGTENRNKSKEDSGVSYKKFNKDFDREVQTGPLNVGHIEDKSCLEQNLGFFPYDSNTTHILASSSTYQESHPSVLSWEVQNNFSNYQNTYSPYEKCVGPAHTPFHGPSSVARPSPALVIRPPSATNGNLGQITASCKPARSDNVGGFHGLDFDQSNPPRRKDSGLKPSSEIKEDPVENLSNFSKQRNDLISSTSVKEHSSPLPSKDTSDYKIKARWGSQLPDINSSGGFPKVFDNQVVNSAEDSSDLMDHHNPAEDSPCWKGAPSSEFSRFDVEAGNSKHVKKNLDEYYRFNHEEHQNLHSVTDRNRVFPETIEGNKNNQTGCARNGGVLMLERSLDAICSSKEQSLLDGWISAMPSSKGVERSDDPNMLTKQSRLVNNLTSGLEMKVSDTKHLIVEGGAGMTLNDVSEGGAVAVHAAEKVLASPASQEDANERIKLPDAKLNVPTMIKAIQNLSELLLFHLSNNACPLGEENTETLKHVISNLDSCVSKTNVQATNIPERVGDTSEKLGQSSDVDTISGSPHTSNEAANSTVKLDYQCMHEQDRNYSFSGKKDEKSQIFSPLRDDINITRDDDMAKAIKKVLEENFHFNEEMHSQALLFKSLWLEAEAKLCSISYKARFDRMKIQMEETKLQAPQGNEAIAEMMSKVCISPDSMTPSKLAPKAHDVTIPQPTLYNFCMSTTSGLADDVDASVMARFNILKAREDDLKQINIEEEQHPEMVDGEHAGIAVGRFNILKSQEDNLKPINKEEEQRPEMVDGGHADSVMARFNILKSRENNPKPINMEEEQRPEMVDGEPAGSVMARYNILESREDNPKPINMEEKRCPEMVDGDHAGSVMARFNILKSREDNSNMTRMEEEHRPQIVEGEKYVGPYGCCQSEDETLNAALKPHFLHQTGGVSEGKFGSYVDGAGCESPTKFHFSVMGDPIIQSFKNSRMIDQNTSGWRDSSSSDWEHVLKDDFSWKNM</sequence>
<dbReference type="EMBL" id="JACGWO010000003">
    <property type="protein sequence ID" value="KAK4431246.1"/>
    <property type="molecule type" value="Genomic_DNA"/>
</dbReference>
<feature type="compositionally biased region" description="Gly residues" evidence="1">
    <location>
        <begin position="1"/>
        <end position="15"/>
    </location>
</feature>
<accession>A0AAE1YJ98</accession>
<feature type="compositionally biased region" description="Basic and acidic residues" evidence="1">
    <location>
        <begin position="383"/>
        <end position="399"/>
    </location>
</feature>
<evidence type="ECO:0000313" key="2">
    <source>
        <dbReference type="EMBL" id="KAK4431246.1"/>
    </source>
</evidence>
<feature type="compositionally biased region" description="Polar residues" evidence="1">
    <location>
        <begin position="402"/>
        <end position="418"/>
    </location>
</feature>
<evidence type="ECO:0000256" key="1">
    <source>
        <dbReference type="SAM" id="MobiDB-lite"/>
    </source>
</evidence>
<protein>
    <submittedName>
        <fullName evidence="2">Uncharacterized protein</fullName>
    </submittedName>
</protein>
<feature type="compositionally biased region" description="Low complexity" evidence="1">
    <location>
        <begin position="16"/>
        <end position="27"/>
    </location>
</feature>
<feature type="region of interest" description="Disordered" evidence="1">
    <location>
        <begin position="728"/>
        <end position="754"/>
    </location>
</feature>
<keyword evidence="3" id="KW-1185">Reference proteome</keyword>
<reference evidence="2" key="1">
    <citation type="submission" date="2020-06" db="EMBL/GenBank/DDBJ databases">
        <authorList>
            <person name="Li T."/>
            <person name="Hu X."/>
            <person name="Zhang T."/>
            <person name="Song X."/>
            <person name="Zhang H."/>
            <person name="Dai N."/>
            <person name="Sheng W."/>
            <person name="Hou X."/>
            <person name="Wei L."/>
        </authorList>
    </citation>
    <scope>NUCLEOTIDE SEQUENCE</scope>
    <source>
        <strain evidence="2">3651</strain>
        <tissue evidence="2">Leaf</tissue>
    </source>
</reference>
<proteinExistence type="predicted"/>
<dbReference type="PANTHER" id="PTHR34361:SF2">
    <property type="entry name" value="OS08G0157800 PROTEIN"/>
    <property type="match status" value="1"/>
</dbReference>
<feature type="region of interest" description="Disordered" evidence="1">
    <location>
        <begin position="1"/>
        <end position="45"/>
    </location>
</feature>
<name>A0AAE1YJ98_9LAMI</name>
<organism evidence="2 3">
    <name type="scientific">Sesamum alatum</name>
    <dbReference type="NCBI Taxonomy" id="300844"/>
    <lineage>
        <taxon>Eukaryota</taxon>
        <taxon>Viridiplantae</taxon>
        <taxon>Streptophyta</taxon>
        <taxon>Embryophyta</taxon>
        <taxon>Tracheophyta</taxon>
        <taxon>Spermatophyta</taxon>
        <taxon>Magnoliopsida</taxon>
        <taxon>eudicotyledons</taxon>
        <taxon>Gunneridae</taxon>
        <taxon>Pentapetalae</taxon>
        <taxon>asterids</taxon>
        <taxon>lamiids</taxon>
        <taxon>Lamiales</taxon>
        <taxon>Pedaliaceae</taxon>
        <taxon>Sesamum</taxon>
    </lineage>
</organism>
<dbReference type="PANTHER" id="PTHR34361">
    <property type="entry name" value="OS08G0157800 PROTEIN"/>
    <property type="match status" value="1"/>
</dbReference>
<reference evidence="2" key="2">
    <citation type="journal article" date="2024" name="Plant">
        <title>Genomic evolution and insights into agronomic trait innovations of Sesamum species.</title>
        <authorList>
            <person name="Miao H."/>
            <person name="Wang L."/>
            <person name="Qu L."/>
            <person name="Liu H."/>
            <person name="Sun Y."/>
            <person name="Le M."/>
            <person name="Wang Q."/>
            <person name="Wei S."/>
            <person name="Zheng Y."/>
            <person name="Lin W."/>
            <person name="Duan Y."/>
            <person name="Cao H."/>
            <person name="Xiong S."/>
            <person name="Wang X."/>
            <person name="Wei L."/>
            <person name="Li C."/>
            <person name="Ma Q."/>
            <person name="Ju M."/>
            <person name="Zhao R."/>
            <person name="Li G."/>
            <person name="Mu C."/>
            <person name="Tian Q."/>
            <person name="Mei H."/>
            <person name="Zhang T."/>
            <person name="Gao T."/>
            <person name="Zhang H."/>
        </authorList>
    </citation>
    <scope>NUCLEOTIDE SEQUENCE</scope>
    <source>
        <strain evidence="2">3651</strain>
    </source>
</reference>
<gene>
    <name evidence="2" type="ORF">Salat_0886700</name>
</gene>
<feature type="compositionally biased region" description="Polar residues" evidence="1">
    <location>
        <begin position="34"/>
        <end position="43"/>
    </location>
</feature>